<dbReference type="PANTHER" id="PTHR24351">
    <property type="entry name" value="RIBOSOMAL PROTEIN S6 KINASE"/>
    <property type="match status" value="1"/>
</dbReference>
<evidence type="ECO:0000256" key="6">
    <source>
        <dbReference type="ARBA" id="ARBA00022777"/>
    </source>
</evidence>
<comment type="similarity">
    <text evidence="1">Belongs to the protein kinase superfamily. AGC Ser/Thr protein kinase family.</text>
</comment>
<sequence length="463" mass="53909">MATAAINPKLSAEKIITCQVVNSDDKHLTIYELKNDECTSVQRSFSDIEKIYEKLRNSLPASLDRPPKKKFLVAEARLQEKRKIWVEHFVNLLMSKYYENCDVQNFFGPLLICQEENFVFLGPSEKKSIKPNHFDYLKTIGQGSFGRVFMVRHHGDGKIYAMKVLGKEHIKMRNEVKHVMAERNVLLTNIHHPFLVSLHYSFQTKEKLYFVLDFLNGGELFFHLQKERCFSESRARFYAAEIASALGYLHEKDIIYRDLKPENLLLDRLGHVVLTDFGLCKEGIKLKDTTNTFCGTPEYLAPEVIRKKPYDRTVDWWCLGSVLYEMMFGLPPFYSKNQNEMYEKTLNQPLTIPHTASLPARTILSQMLNKDRAERLGAKTDFDEIRDHIFFITIDWEKLLNREVKPPFVPKVRCETDTVNISREFVDIEPNQASLAPANTYCNPDNEFPGFTYQQKPMLHLNE</sequence>
<dbReference type="InterPro" id="IPR000961">
    <property type="entry name" value="AGC-kinase_C"/>
</dbReference>
<dbReference type="InterPro" id="IPR011009">
    <property type="entry name" value="Kinase-like_dom_sf"/>
</dbReference>
<dbReference type="PROSITE" id="PS00107">
    <property type="entry name" value="PROTEIN_KINASE_ATP"/>
    <property type="match status" value="1"/>
</dbReference>
<keyword evidence="6 13" id="KW-0418">Kinase</keyword>
<evidence type="ECO:0000256" key="7">
    <source>
        <dbReference type="ARBA" id="ARBA00022840"/>
    </source>
</evidence>
<dbReference type="SMART" id="SM00133">
    <property type="entry name" value="S_TK_X"/>
    <property type="match status" value="1"/>
</dbReference>
<dbReference type="GO" id="GO:0005524">
    <property type="term" value="F:ATP binding"/>
    <property type="evidence" value="ECO:0007669"/>
    <property type="project" value="UniProtKB-UniRule"/>
</dbReference>
<dbReference type="SUPFAM" id="SSF56112">
    <property type="entry name" value="Protein kinase-like (PK-like)"/>
    <property type="match status" value="1"/>
</dbReference>
<dbReference type="InterPro" id="IPR008271">
    <property type="entry name" value="Ser/Thr_kinase_AS"/>
</dbReference>
<reference evidence="13" key="1">
    <citation type="submission" date="2022-01" db="EMBL/GenBank/DDBJ databases">
        <title>Genome Sequence Resource for Two Populations of Ditylenchus destructor, the Migratory Endoparasitic Phytonematode.</title>
        <authorList>
            <person name="Zhang H."/>
            <person name="Lin R."/>
            <person name="Xie B."/>
        </authorList>
    </citation>
    <scope>NUCLEOTIDE SEQUENCE</scope>
    <source>
        <strain evidence="13">BazhouSP</strain>
    </source>
</reference>
<evidence type="ECO:0000256" key="2">
    <source>
        <dbReference type="ARBA" id="ARBA00022527"/>
    </source>
</evidence>
<dbReference type="GO" id="GO:0004674">
    <property type="term" value="F:protein serine/threonine kinase activity"/>
    <property type="evidence" value="ECO:0007669"/>
    <property type="project" value="UniProtKB-KW"/>
</dbReference>
<evidence type="ECO:0000256" key="3">
    <source>
        <dbReference type="ARBA" id="ARBA00022553"/>
    </source>
</evidence>
<keyword evidence="4" id="KW-0808">Transferase</keyword>
<feature type="domain" description="AGC-kinase C-terminal" evidence="12">
    <location>
        <begin position="392"/>
        <end position="463"/>
    </location>
</feature>
<accession>A0AAD4R8L3</accession>
<evidence type="ECO:0000256" key="5">
    <source>
        <dbReference type="ARBA" id="ARBA00022741"/>
    </source>
</evidence>
<gene>
    <name evidence="13" type="ORF">DdX_07059</name>
</gene>
<keyword evidence="5 8" id="KW-0547">Nucleotide-binding</keyword>
<dbReference type="Gene3D" id="1.10.510.10">
    <property type="entry name" value="Transferase(Phosphotransferase) domain 1"/>
    <property type="match status" value="1"/>
</dbReference>
<evidence type="ECO:0000313" key="14">
    <source>
        <dbReference type="Proteomes" id="UP001201812"/>
    </source>
</evidence>
<organism evidence="13 14">
    <name type="scientific">Ditylenchus destructor</name>
    <dbReference type="NCBI Taxonomy" id="166010"/>
    <lineage>
        <taxon>Eukaryota</taxon>
        <taxon>Metazoa</taxon>
        <taxon>Ecdysozoa</taxon>
        <taxon>Nematoda</taxon>
        <taxon>Chromadorea</taxon>
        <taxon>Rhabditida</taxon>
        <taxon>Tylenchina</taxon>
        <taxon>Tylenchomorpha</taxon>
        <taxon>Sphaerularioidea</taxon>
        <taxon>Anguinidae</taxon>
        <taxon>Anguininae</taxon>
        <taxon>Ditylenchus</taxon>
    </lineage>
</organism>
<evidence type="ECO:0000259" key="10">
    <source>
        <dbReference type="PROSITE" id="PS50011"/>
    </source>
</evidence>
<dbReference type="PROSITE" id="PS50195">
    <property type="entry name" value="PX"/>
    <property type="match status" value="1"/>
</dbReference>
<evidence type="ECO:0000256" key="9">
    <source>
        <dbReference type="RuleBase" id="RU000304"/>
    </source>
</evidence>
<dbReference type="SUPFAM" id="SSF64268">
    <property type="entry name" value="PX domain"/>
    <property type="match status" value="1"/>
</dbReference>
<evidence type="ECO:0000256" key="8">
    <source>
        <dbReference type="PROSITE-ProRule" id="PRU10141"/>
    </source>
</evidence>
<dbReference type="Pfam" id="PF00069">
    <property type="entry name" value="Pkinase"/>
    <property type="match status" value="1"/>
</dbReference>
<dbReference type="PROSITE" id="PS50011">
    <property type="entry name" value="PROTEIN_KINASE_DOM"/>
    <property type="match status" value="1"/>
</dbReference>
<dbReference type="InterPro" id="IPR017441">
    <property type="entry name" value="Protein_kinase_ATP_BS"/>
</dbReference>
<feature type="domain" description="PX" evidence="11">
    <location>
        <begin position="1"/>
        <end position="128"/>
    </location>
</feature>
<keyword evidence="7 8" id="KW-0067">ATP-binding</keyword>
<dbReference type="Pfam" id="PF00787">
    <property type="entry name" value="PX"/>
    <property type="match status" value="1"/>
</dbReference>
<evidence type="ECO:0000259" key="12">
    <source>
        <dbReference type="PROSITE" id="PS51285"/>
    </source>
</evidence>
<dbReference type="PROSITE" id="PS51285">
    <property type="entry name" value="AGC_KINASE_CTER"/>
    <property type="match status" value="1"/>
</dbReference>
<dbReference type="FunFam" id="1.10.510.10:FF:000008">
    <property type="entry name" value="Non-specific serine/threonine protein kinase"/>
    <property type="match status" value="1"/>
</dbReference>
<dbReference type="InterPro" id="IPR001683">
    <property type="entry name" value="PX_dom"/>
</dbReference>
<dbReference type="EMBL" id="JAKKPZ010000009">
    <property type="protein sequence ID" value="KAI1717317.1"/>
    <property type="molecule type" value="Genomic_DNA"/>
</dbReference>
<dbReference type="SMART" id="SM00220">
    <property type="entry name" value="S_TKc"/>
    <property type="match status" value="1"/>
</dbReference>
<evidence type="ECO:0000256" key="4">
    <source>
        <dbReference type="ARBA" id="ARBA00022679"/>
    </source>
</evidence>
<dbReference type="PROSITE" id="PS00108">
    <property type="entry name" value="PROTEIN_KINASE_ST"/>
    <property type="match status" value="1"/>
</dbReference>
<name>A0AAD4R8L3_9BILA</name>
<dbReference type="GO" id="GO:0035091">
    <property type="term" value="F:phosphatidylinositol binding"/>
    <property type="evidence" value="ECO:0007669"/>
    <property type="project" value="InterPro"/>
</dbReference>
<keyword evidence="14" id="KW-1185">Reference proteome</keyword>
<dbReference type="Proteomes" id="UP001201812">
    <property type="component" value="Unassembled WGS sequence"/>
</dbReference>
<dbReference type="InterPro" id="IPR036871">
    <property type="entry name" value="PX_dom_sf"/>
</dbReference>
<feature type="domain" description="Protein kinase" evidence="10">
    <location>
        <begin position="134"/>
        <end position="391"/>
    </location>
</feature>
<dbReference type="Gene3D" id="3.30.200.20">
    <property type="entry name" value="Phosphorylase Kinase, domain 1"/>
    <property type="match status" value="1"/>
</dbReference>
<protein>
    <submittedName>
        <fullName evidence="13">Protein kinase domain-containing protein</fullName>
    </submittedName>
</protein>
<dbReference type="InterPro" id="IPR000719">
    <property type="entry name" value="Prot_kinase_dom"/>
</dbReference>
<feature type="binding site" evidence="8">
    <location>
        <position position="163"/>
    </location>
    <ligand>
        <name>ATP</name>
        <dbReference type="ChEBI" id="CHEBI:30616"/>
    </ligand>
</feature>
<proteinExistence type="inferred from homology"/>
<evidence type="ECO:0000256" key="1">
    <source>
        <dbReference type="ARBA" id="ARBA00009903"/>
    </source>
</evidence>
<comment type="caution">
    <text evidence="13">The sequence shown here is derived from an EMBL/GenBank/DDBJ whole genome shotgun (WGS) entry which is preliminary data.</text>
</comment>
<dbReference type="Gene3D" id="3.30.1520.10">
    <property type="entry name" value="Phox-like domain"/>
    <property type="match status" value="1"/>
</dbReference>
<evidence type="ECO:0000259" key="11">
    <source>
        <dbReference type="PROSITE" id="PS50195"/>
    </source>
</evidence>
<keyword evidence="3" id="KW-0597">Phosphoprotein</keyword>
<dbReference type="AlphaFoldDB" id="A0AAD4R8L3"/>
<evidence type="ECO:0000313" key="13">
    <source>
        <dbReference type="EMBL" id="KAI1717317.1"/>
    </source>
</evidence>
<keyword evidence="2 9" id="KW-0723">Serine/threonine-protein kinase</keyword>
<dbReference type="CDD" id="cd06093">
    <property type="entry name" value="PX_domain"/>
    <property type="match status" value="1"/>
</dbReference>